<comment type="subunit">
    <text evidence="7">Homodimer.</text>
</comment>
<feature type="coiled-coil region" evidence="7">
    <location>
        <begin position="830"/>
        <end position="857"/>
    </location>
</feature>
<dbReference type="GO" id="GO:0007062">
    <property type="term" value="P:sister chromatid cohesion"/>
    <property type="evidence" value="ECO:0007669"/>
    <property type="project" value="InterPro"/>
</dbReference>
<evidence type="ECO:0000313" key="10">
    <source>
        <dbReference type="Proteomes" id="UP000003244"/>
    </source>
</evidence>
<dbReference type="AlphaFoldDB" id="E0E420"/>
<reference evidence="9 10" key="1">
    <citation type="submission" date="2010-08" db="EMBL/GenBank/DDBJ databases">
        <authorList>
            <person name="Harkins D.M."/>
            <person name="Madupu R."/>
            <person name="Durkin A.S."/>
            <person name="Torralba M."/>
            <person name="Methe B."/>
            <person name="Sutton G.G."/>
            <person name="Nelson K.E."/>
        </authorList>
    </citation>
    <scope>NUCLEOTIDE SEQUENCE [LARGE SCALE GENOMIC DNA]</scope>
    <source>
        <strain evidence="9 10">DSM 17678</strain>
    </source>
</reference>
<dbReference type="HAMAP" id="MF_01894">
    <property type="entry name" value="Smc_prok"/>
    <property type="match status" value="1"/>
</dbReference>
<dbReference type="Pfam" id="PF02463">
    <property type="entry name" value="SMC_N"/>
    <property type="match status" value="1"/>
</dbReference>
<protein>
    <recommendedName>
        <fullName evidence="7">Chromosome partition protein Smc</fullName>
    </recommendedName>
</protein>
<comment type="subcellular location">
    <subcellularLocation>
        <location evidence="1 7">Cytoplasm</location>
    </subcellularLocation>
</comment>
<dbReference type="CDD" id="cd03278">
    <property type="entry name" value="ABC_SMC_barmotin"/>
    <property type="match status" value="1"/>
</dbReference>
<dbReference type="SUPFAM" id="SSF57997">
    <property type="entry name" value="Tropomyosin"/>
    <property type="match status" value="1"/>
</dbReference>
<feature type="coiled-coil region" evidence="7">
    <location>
        <begin position="704"/>
        <end position="780"/>
    </location>
</feature>
<dbReference type="RefSeq" id="WP_007790011.1">
    <property type="nucleotide sequence ID" value="NZ_ADGQ01000060.1"/>
</dbReference>
<evidence type="ECO:0000256" key="4">
    <source>
        <dbReference type="ARBA" id="ARBA00022840"/>
    </source>
</evidence>
<dbReference type="GO" id="GO:0006260">
    <property type="term" value="P:DNA replication"/>
    <property type="evidence" value="ECO:0007669"/>
    <property type="project" value="UniProtKB-UniRule"/>
</dbReference>
<dbReference type="GO" id="GO:0016887">
    <property type="term" value="F:ATP hydrolysis activity"/>
    <property type="evidence" value="ECO:0007669"/>
    <property type="project" value="InterPro"/>
</dbReference>
<dbReference type="InterPro" id="IPR003395">
    <property type="entry name" value="RecF/RecN/SMC_N"/>
</dbReference>
<evidence type="ECO:0000256" key="3">
    <source>
        <dbReference type="ARBA" id="ARBA00022741"/>
    </source>
</evidence>
<feature type="binding site" evidence="7">
    <location>
        <begin position="32"/>
        <end position="39"/>
    </location>
    <ligand>
        <name>ATP</name>
        <dbReference type="ChEBI" id="CHEBI:30616"/>
    </ligand>
</feature>
<dbReference type="Gene3D" id="6.10.140.1720">
    <property type="match status" value="1"/>
</dbReference>
<evidence type="ECO:0000256" key="5">
    <source>
        <dbReference type="ARBA" id="ARBA00023054"/>
    </source>
</evidence>
<feature type="coiled-coil region" evidence="7">
    <location>
        <begin position="893"/>
        <end position="920"/>
    </location>
</feature>
<proteinExistence type="inferred from homology"/>
<sequence length="1183" mass="134140">MYLKKLELKGFKSFPTKTDIYFDKGVTAVVGPNGSGKSNISDAIRWVLGEQSVKSLRGEKMEDVIFLGTDSKNQMNYCEVAITLDNSQAEIDIDSDELVIKRRVYRNGESEFYINNKTCRLKDVRETLLDTGIGKDGYSIIEQGKVEEILSNNPANRRKIFDEACGISKFRYKKNEAERNLKKSSDNLARIEDIFYEIENQVKPLERQAKKAEKYLEVSQELKKLELNDFIKQTSQMDDLIRDMSDKLAGLEKELDLTESERTSIEGQIEDLDASLNECDALLEELNSNLVDINSDLAGKKYEIEISQEKINSQLREISRKENEISGLQASIKVDKLELDKASKKVDQTSYDIEEAQKEIDKAYHDKRKAELELEAISEDMESNKALSLDILEKKQELSASFATSQANLDNLRSSKISLEEKIISQKEEIKELEDYLRNKNSGAGDLLTKMQALDKDLDQARTKLENLEKNIDQLTKNDRNLNMDLGRIKARRNTYIDMENHHEGFNKGVREILKNKSLDGICGALGELIRVPAKYEKAIEASLGAAIQNVVVEDEGVAKKSIDYLKRSNLGRVTFLPKTTMRSNKLALATNTGIRPLGLCSDLVDFDEAYRKVVESLLGRVILIDNMTDAIAYAKETGHRFKLVTLDGDILNPGGSMTGGSLKTSGNILSRKRLISELGQEIESIEGHISQCKSEFDLLGLEKAKLGGQVAKIREEKEALSKEIISANTEIKLAEAKLRDRKADLDTSKEEIARIDVQVEKNQADFDQCKDQLEDLDREGQGNMDHIQALNDSLNEAKEKHDICLKLFNDKNLDLVRAKQVFENNIAEVERIENGMKKSQENLASLLESIKENNNEINDYDLLIETYTGQIDSLNKTKEDFSGRILDKKADRDDIRLSLDEAKAELRSRERDFNELREDKYKLESKLDRSVTSRDNLQANIFERYSLDYQEALEYRDENLVIDYKVMEALRKKIKSIGNVNLDAIEEYAEVKERYEYYSEQKQDLEESIVSLNALIADLVASMESEFLANFDIINRNFVEVYKKLFGGGSANLRITDMDDVLSCDIEITAQPPGKKMKNLSLLSGGEKALTAISILFAILISKPTPFCILDEIEAPLDDVNVYRFGDFLKELSQDTQFIAVTHRRGTMEVADFIYGVTMQEKGISSIIGIKLKEAQEMVENS</sequence>
<dbReference type="GO" id="GO:0005737">
    <property type="term" value="C:cytoplasm"/>
    <property type="evidence" value="ECO:0007669"/>
    <property type="project" value="UniProtKB-SubCell"/>
</dbReference>
<dbReference type="PANTHER" id="PTHR43977">
    <property type="entry name" value="STRUCTURAL MAINTENANCE OF CHROMOSOMES PROTEIN 3"/>
    <property type="match status" value="1"/>
</dbReference>
<keyword evidence="5 7" id="KW-0175">Coiled coil</keyword>
<dbReference type="Pfam" id="PF06470">
    <property type="entry name" value="SMC_hinge"/>
    <property type="match status" value="1"/>
</dbReference>
<dbReference type="Gene3D" id="3.40.50.300">
    <property type="entry name" value="P-loop containing nucleotide triphosphate hydrolases"/>
    <property type="match status" value="2"/>
</dbReference>
<dbReference type="eggNOG" id="COG1196">
    <property type="taxonomic scope" value="Bacteria"/>
</dbReference>
<dbReference type="SUPFAM" id="SSF52540">
    <property type="entry name" value="P-loop containing nucleoside triphosphate hydrolases"/>
    <property type="match status" value="1"/>
</dbReference>
<dbReference type="GO" id="GO:0007059">
    <property type="term" value="P:chromosome segregation"/>
    <property type="evidence" value="ECO:0007669"/>
    <property type="project" value="UniProtKB-UniRule"/>
</dbReference>
<dbReference type="FunFam" id="3.40.50.300:FF:000901">
    <property type="entry name" value="Chromosome partition protein Smc"/>
    <property type="match status" value="1"/>
</dbReference>
<gene>
    <name evidence="7 9" type="primary">smc</name>
    <name evidence="9" type="ORF">HMPREF0634_0662</name>
</gene>
<keyword evidence="6 7" id="KW-0238">DNA-binding</keyword>
<dbReference type="Gene3D" id="1.20.1060.20">
    <property type="match status" value="1"/>
</dbReference>
<dbReference type="Gene3D" id="3.30.70.1620">
    <property type="match status" value="1"/>
</dbReference>
<keyword evidence="4 7" id="KW-0067">ATP-binding</keyword>
<dbReference type="GO" id="GO:0003677">
    <property type="term" value="F:DNA binding"/>
    <property type="evidence" value="ECO:0007669"/>
    <property type="project" value="UniProtKB-UniRule"/>
</dbReference>
<dbReference type="EMBL" id="ADGQ01000060">
    <property type="protein sequence ID" value="EFM64399.1"/>
    <property type="molecule type" value="Genomic_DNA"/>
</dbReference>
<dbReference type="SUPFAM" id="SSF75553">
    <property type="entry name" value="Smc hinge domain"/>
    <property type="match status" value="1"/>
</dbReference>
<dbReference type="Proteomes" id="UP000003244">
    <property type="component" value="Unassembled WGS sequence"/>
</dbReference>
<dbReference type="GO" id="GO:0005524">
    <property type="term" value="F:ATP binding"/>
    <property type="evidence" value="ECO:0007669"/>
    <property type="project" value="UniProtKB-UniRule"/>
</dbReference>
<dbReference type="InterPro" id="IPR027417">
    <property type="entry name" value="P-loop_NTPase"/>
</dbReference>
<evidence type="ECO:0000256" key="2">
    <source>
        <dbReference type="ARBA" id="ARBA00022490"/>
    </source>
</evidence>
<comment type="function">
    <text evidence="7">Required for chromosome condensation and partitioning.</text>
</comment>
<dbReference type="Gene3D" id="1.10.287.1490">
    <property type="match status" value="1"/>
</dbReference>
<comment type="domain">
    <text evidence="7">Contains large globular domains required for ATP hydrolysis at each terminus and a third globular domain forming a flexible hinge near the middle of the molecule. These domains are separated by coiled-coil structures.</text>
</comment>
<dbReference type="PIRSF" id="PIRSF005719">
    <property type="entry name" value="SMC"/>
    <property type="match status" value="1"/>
</dbReference>
<name>E0E420_9FIRM</name>
<dbReference type="GO" id="GO:0030261">
    <property type="term" value="P:chromosome condensation"/>
    <property type="evidence" value="ECO:0007669"/>
    <property type="project" value="InterPro"/>
</dbReference>
<dbReference type="InterPro" id="IPR036277">
    <property type="entry name" value="SMC_hinge_sf"/>
</dbReference>
<feature type="domain" description="SMC hinge" evidence="8">
    <location>
        <begin position="520"/>
        <end position="635"/>
    </location>
</feature>
<dbReference type="STRING" id="596315.HMPREF0634_0662"/>
<evidence type="ECO:0000259" key="8">
    <source>
        <dbReference type="SMART" id="SM00968"/>
    </source>
</evidence>
<organism evidence="9 10">
    <name type="scientific">Peptostreptococcus stomatis DSM 17678</name>
    <dbReference type="NCBI Taxonomy" id="596315"/>
    <lineage>
        <taxon>Bacteria</taxon>
        <taxon>Bacillati</taxon>
        <taxon>Bacillota</taxon>
        <taxon>Clostridia</taxon>
        <taxon>Peptostreptococcales</taxon>
        <taxon>Peptostreptococcaceae</taxon>
        <taxon>Peptostreptococcus</taxon>
    </lineage>
</organism>
<keyword evidence="10" id="KW-1185">Reference proteome</keyword>
<dbReference type="OrthoDB" id="9808768at2"/>
<dbReference type="NCBIfam" id="TIGR02168">
    <property type="entry name" value="SMC_prok_B"/>
    <property type="match status" value="1"/>
</dbReference>
<keyword evidence="2 7" id="KW-0963">Cytoplasm</keyword>
<feature type="coiled-coil region" evidence="7">
    <location>
        <begin position="167"/>
        <end position="194"/>
    </location>
</feature>
<dbReference type="InterPro" id="IPR011890">
    <property type="entry name" value="SMC_prok"/>
</dbReference>
<feature type="coiled-coil region" evidence="7">
    <location>
        <begin position="241"/>
        <end position="485"/>
    </location>
</feature>
<comment type="similarity">
    <text evidence="7">Belongs to the SMC family.</text>
</comment>
<evidence type="ECO:0000256" key="1">
    <source>
        <dbReference type="ARBA" id="ARBA00004496"/>
    </source>
</evidence>
<dbReference type="InterPro" id="IPR024704">
    <property type="entry name" value="SMC"/>
</dbReference>
<dbReference type="SMART" id="SM00968">
    <property type="entry name" value="SMC_hinge"/>
    <property type="match status" value="1"/>
</dbReference>
<evidence type="ECO:0000256" key="6">
    <source>
        <dbReference type="ARBA" id="ARBA00023125"/>
    </source>
</evidence>
<evidence type="ECO:0000256" key="7">
    <source>
        <dbReference type="HAMAP-Rule" id="MF_01894"/>
    </source>
</evidence>
<dbReference type="GeneID" id="84801019"/>
<keyword evidence="3 7" id="KW-0547">Nucleotide-binding</keyword>
<dbReference type="GO" id="GO:0005694">
    <property type="term" value="C:chromosome"/>
    <property type="evidence" value="ECO:0007669"/>
    <property type="project" value="InterPro"/>
</dbReference>
<evidence type="ECO:0000313" key="9">
    <source>
        <dbReference type="EMBL" id="EFM64399.1"/>
    </source>
</evidence>
<dbReference type="InterPro" id="IPR010935">
    <property type="entry name" value="SMC_hinge"/>
</dbReference>
<accession>E0E420</accession>
<comment type="caution">
    <text evidence="9">The sequence shown here is derived from an EMBL/GenBank/DDBJ whole genome shotgun (WGS) entry which is preliminary data.</text>
</comment>